<feature type="compositionally biased region" description="Basic and acidic residues" evidence="1">
    <location>
        <begin position="411"/>
        <end position="421"/>
    </location>
</feature>
<feature type="region of interest" description="Disordered" evidence="1">
    <location>
        <begin position="240"/>
        <end position="273"/>
    </location>
</feature>
<feature type="compositionally biased region" description="Acidic residues" evidence="1">
    <location>
        <begin position="331"/>
        <end position="379"/>
    </location>
</feature>
<gene>
    <name evidence="2" type="ORF">EV44_g2048</name>
</gene>
<evidence type="ECO:0000313" key="3">
    <source>
        <dbReference type="Proteomes" id="UP000030854"/>
    </source>
</evidence>
<keyword evidence="3" id="KW-1185">Reference proteome</keyword>
<comment type="caution">
    <text evidence="2">The sequence shown here is derived from an EMBL/GenBank/DDBJ whole genome shotgun (WGS) entry which is preliminary data.</text>
</comment>
<dbReference type="AlphaFoldDB" id="A0A0B1P2C5"/>
<reference evidence="2 3" key="1">
    <citation type="journal article" date="2014" name="BMC Genomics">
        <title>Adaptive genomic structural variation in the grape powdery mildew pathogen, Erysiphe necator.</title>
        <authorList>
            <person name="Jones L."/>
            <person name="Riaz S."/>
            <person name="Morales-Cruz A."/>
            <person name="Amrine K.C."/>
            <person name="McGuire B."/>
            <person name="Gubler W.D."/>
            <person name="Walker M.A."/>
            <person name="Cantu D."/>
        </authorList>
    </citation>
    <scope>NUCLEOTIDE SEQUENCE [LARGE SCALE GENOMIC DNA]</scope>
    <source>
        <strain evidence="3">c</strain>
    </source>
</reference>
<evidence type="ECO:0000256" key="1">
    <source>
        <dbReference type="SAM" id="MobiDB-lite"/>
    </source>
</evidence>
<feature type="compositionally biased region" description="Basic and acidic residues" evidence="1">
    <location>
        <begin position="380"/>
        <end position="391"/>
    </location>
</feature>
<feature type="compositionally biased region" description="Polar residues" evidence="1">
    <location>
        <begin position="240"/>
        <end position="258"/>
    </location>
</feature>
<feature type="compositionally biased region" description="Basic and acidic residues" evidence="1">
    <location>
        <begin position="168"/>
        <end position="178"/>
    </location>
</feature>
<dbReference type="HOGENOM" id="CLU_638085_0_0_1"/>
<dbReference type="EMBL" id="JNVN01002848">
    <property type="protein sequence ID" value="KHJ31500.1"/>
    <property type="molecule type" value="Genomic_DNA"/>
</dbReference>
<dbReference type="Proteomes" id="UP000030854">
    <property type="component" value="Unassembled WGS sequence"/>
</dbReference>
<protein>
    <submittedName>
        <fullName evidence="2">Uncharacterized protein</fullName>
    </submittedName>
</protein>
<feature type="region of interest" description="Disordered" evidence="1">
    <location>
        <begin position="159"/>
        <end position="178"/>
    </location>
</feature>
<name>A0A0B1P2C5_UNCNE</name>
<sequence>MPFDFAAYKAKCDALTTQELQLEWQNYTRQLTSGATLTTTSVMMSPLTSGISLVALGISVPQIHNARRKRAIIGNKLQSHGMGPHTRRRDIIIPAAITITTSGLTLGATPLGSELIGGEAGVKGIEYLATHVVLDTMWAILDEAQNSFHHRRSKRKLKRMQSQQRQHLARDMKSDEYSKHSLDMKKSFLEDGDFPSARRGLRSYYIEEDDYYYNREQQAPPPAYSKKYVYQRGQVQFAYDSQASHGRQTSYTHPSTVSNRRRHYSSSGLGSGSAIENLGLLRSSAAARRSSAHGNSRPAIYRPTVCQANRSSYSKKHLIPRYQMEEICENESALESDLESEDEISDQDKSNDEEDDEDSDSDRDSDSDSDSDNDEDSDVENEKPRTGKTTEHVLTLEQEINILKATILRLEMEKRGLMTETKKKKRQSSK</sequence>
<dbReference type="STRING" id="52586.A0A0B1P2C5"/>
<proteinExistence type="predicted"/>
<evidence type="ECO:0000313" key="2">
    <source>
        <dbReference type="EMBL" id="KHJ31500.1"/>
    </source>
</evidence>
<feature type="region of interest" description="Disordered" evidence="1">
    <location>
        <begin position="411"/>
        <end position="430"/>
    </location>
</feature>
<organism evidence="2 3">
    <name type="scientific">Uncinula necator</name>
    <name type="common">Grape powdery mildew</name>
    <dbReference type="NCBI Taxonomy" id="52586"/>
    <lineage>
        <taxon>Eukaryota</taxon>
        <taxon>Fungi</taxon>
        <taxon>Dikarya</taxon>
        <taxon>Ascomycota</taxon>
        <taxon>Pezizomycotina</taxon>
        <taxon>Leotiomycetes</taxon>
        <taxon>Erysiphales</taxon>
        <taxon>Erysiphaceae</taxon>
        <taxon>Erysiphe</taxon>
    </lineage>
</organism>
<accession>A0A0B1P2C5</accession>
<feature type="region of interest" description="Disordered" evidence="1">
    <location>
        <begin position="331"/>
        <end position="396"/>
    </location>
</feature>